<gene>
    <name evidence="1" type="ORF">DMW51_00795</name>
</gene>
<protein>
    <submittedName>
        <fullName evidence="1">LysR family transcriptional regulator</fullName>
    </submittedName>
</protein>
<evidence type="ECO:0000313" key="2">
    <source>
        <dbReference type="Proteomes" id="UP000247823"/>
    </source>
</evidence>
<accession>A0ABX5NNL7</accession>
<comment type="caution">
    <text evidence="1">The sequence shown here is derived from an EMBL/GenBank/DDBJ whole genome shotgun (WGS) entry which is preliminary data.</text>
</comment>
<organism evidence="1 2">
    <name type="scientific">Serratia marcescens</name>
    <dbReference type="NCBI Taxonomy" id="615"/>
    <lineage>
        <taxon>Bacteria</taxon>
        <taxon>Pseudomonadati</taxon>
        <taxon>Pseudomonadota</taxon>
        <taxon>Gammaproteobacteria</taxon>
        <taxon>Enterobacterales</taxon>
        <taxon>Yersiniaceae</taxon>
        <taxon>Serratia</taxon>
    </lineage>
</organism>
<reference evidence="2" key="2">
    <citation type="submission" date="2018-06" db="EMBL/GenBank/DDBJ databases">
        <title>Serratia marcescens genome sequencing and assembly.</title>
        <authorList>
            <person name="Martins R.C."/>
            <person name="Perdigao-Neto L.V."/>
            <person name="Costa S.F."/>
            <person name="Levin A.S.S."/>
        </authorList>
    </citation>
    <scope>NUCLEOTIDE SEQUENCE [LARGE SCALE GENOMIC DNA]</scope>
    <source>
        <strain evidence="2">1283</strain>
    </source>
</reference>
<feature type="non-terminal residue" evidence="1">
    <location>
        <position position="1"/>
    </location>
</feature>
<reference evidence="1 2" key="1">
    <citation type="submission" date="2018-06" db="EMBL/GenBank/DDBJ databases">
        <title>Serratia marcescens genome sequencing and assembly.</title>
        <authorList>
            <person name="Martins R.C.R."/>
            <person name="Perdigao-Neto L.V."/>
            <person name="Costa S.F."/>
            <person name="Levin A.S.S."/>
        </authorList>
    </citation>
    <scope>NUCLEOTIDE SEQUENCE [LARGE SCALE GENOMIC DNA]</scope>
    <source>
        <strain evidence="1 2">1283</strain>
    </source>
</reference>
<dbReference type="EMBL" id="QJQB01000012">
    <property type="protein sequence ID" value="PYA75121.1"/>
    <property type="molecule type" value="Genomic_DNA"/>
</dbReference>
<keyword evidence="2" id="KW-1185">Reference proteome</keyword>
<name>A0ABX5NNL7_SERMA</name>
<dbReference type="Proteomes" id="UP000247823">
    <property type="component" value="Unassembled WGS sequence"/>
</dbReference>
<proteinExistence type="predicted"/>
<sequence length="43" mass="4890">PLTDDWATRRLSLVVREWAQLPLPTQRLVAFLRQGEGGITGDR</sequence>
<evidence type="ECO:0000313" key="1">
    <source>
        <dbReference type="EMBL" id="PYA75121.1"/>
    </source>
</evidence>